<feature type="domain" description="DUF4136" evidence="1">
    <location>
        <begin position="37"/>
        <end position="237"/>
    </location>
</feature>
<name>A0AAE4BU91_9BACT</name>
<dbReference type="InterPro" id="IPR025411">
    <property type="entry name" value="DUF4136"/>
</dbReference>
<evidence type="ECO:0000313" key="2">
    <source>
        <dbReference type="EMBL" id="MDR6241556.1"/>
    </source>
</evidence>
<gene>
    <name evidence="2" type="ORF">HNQ88_004643</name>
</gene>
<organism evidence="2 3">
    <name type="scientific">Aureibacter tunicatorum</name>
    <dbReference type="NCBI Taxonomy" id="866807"/>
    <lineage>
        <taxon>Bacteria</taxon>
        <taxon>Pseudomonadati</taxon>
        <taxon>Bacteroidota</taxon>
        <taxon>Cytophagia</taxon>
        <taxon>Cytophagales</taxon>
        <taxon>Persicobacteraceae</taxon>
        <taxon>Aureibacter</taxon>
    </lineage>
</organism>
<reference evidence="2" key="1">
    <citation type="submission" date="2023-07" db="EMBL/GenBank/DDBJ databases">
        <title>Genomic Encyclopedia of Type Strains, Phase IV (KMG-IV): sequencing the most valuable type-strain genomes for metagenomic binning, comparative biology and taxonomic classification.</title>
        <authorList>
            <person name="Goeker M."/>
        </authorList>
    </citation>
    <scope>NUCLEOTIDE SEQUENCE</scope>
    <source>
        <strain evidence="2">DSM 26174</strain>
    </source>
</reference>
<dbReference type="Gene3D" id="3.30.160.670">
    <property type="match status" value="1"/>
</dbReference>
<proteinExistence type="predicted"/>
<protein>
    <recommendedName>
        <fullName evidence="1">DUF4136 domain-containing protein</fullName>
    </recommendedName>
</protein>
<evidence type="ECO:0000313" key="3">
    <source>
        <dbReference type="Proteomes" id="UP001185092"/>
    </source>
</evidence>
<sequence>MMKNLRSFAWVALLGFMLLGCYPIDDGRTFDETFTTVTNYDTDFFPDSTYTYSTFSLTDSVKLIDRKDNIIDPEEFYEKGGWNDQILAQIREGFLAKGYTEVPREDNPDFGVNAAAVVTKTTQVGWLPWYGPGYWYWWGGWYPPYYPWNPGYTYAYTYETGYLMFEMADGDSWQQFQLFHAQNPNINSVDNSGPPPEGSQLKFRWQAIVTGLLSNNNQYNYDRIERGINEAFEQSPYLDKKQPK</sequence>
<dbReference type="AlphaFoldDB" id="A0AAE4BU91"/>
<dbReference type="PROSITE" id="PS51257">
    <property type="entry name" value="PROKAR_LIPOPROTEIN"/>
    <property type="match status" value="1"/>
</dbReference>
<accession>A0AAE4BU91</accession>
<keyword evidence="3" id="KW-1185">Reference proteome</keyword>
<dbReference type="Pfam" id="PF13590">
    <property type="entry name" value="DUF4136"/>
    <property type="match status" value="1"/>
</dbReference>
<dbReference type="Proteomes" id="UP001185092">
    <property type="component" value="Unassembled WGS sequence"/>
</dbReference>
<comment type="caution">
    <text evidence="2">The sequence shown here is derived from an EMBL/GenBank/DDBJ whole genome shotgun (WGS) entry which is preliminary data.</text>
</comment>
<dbReference type="RefSeq" id="WP_309942434.1">
    <property type="nucleotide sequence ID" value="NZ_AP025307.1"/>
</dbReference>
<evidence type="ECO:0000259" key="1">
    <source>
        <dbReference type="Pfam" id="PF13590"/>
    </source>
</evidence>
<dbReference type="EMBL" id="JAVDQD010000009">
    <property type="protein sequence ID" value="MDR6241556.1"/>
    <property type="molecule type" value="Genomic_DNA"/>
</dbReference>